<dbReference type="PANTHER" id="PTHR42760">
    <property type="entry name" value="SHORT-CHAIN DEHYDROGENASES/REDUCTASES FAMILY MEMBER"/>
    <property type="match status" value="1"/>
</dbReference>
<sequence length="268" mass="27712">MTGASRGIGRATALALADIGFDVAITARTVNDGDPSALTSDGQILPGSLAATAAEIEARGGRAVQVRLDLLERSALVPAVEMAIAELGHLDVVVNNAIFVGGGGPKSFLDTDPDDLVNQMWGDLTAQLLLLQPQVAHMVARGGGVIVNIGSGSGKWKLKFPIGKGGPQLVYCAAKAGFHRAADRIAFEYGEDGVTAFTVDPGFVATERTRMVTELGEIASRGVEPSVVGAAIAWLATSGPSTFENGTYHEAQAIARELGLLEPLPTPD</sequence>
<dbReference type="InterPro" id="IPR036291">
    <property type="entry name" value="NAD(P)-bd_dom_sf"/>
</dbReference>
<evidence type="ECO:0000313" key="2">
    <source>
        <dbReference type="EMBL" id="CAB4595284.1"/>
    </source>
</evidence>
<dbReference type="EMBL" id="CAEZUP010000001">
    <property type="protein sequence ID" value="CAB4595284.1"/>
    <property type="molecule type" value="Genomic_DNA"/>
</dbReference>
<evidence type="ECO:0000256" key="1">
    <source>
        <dbReference type="ARBA" id="ARBA00006484"/>
    </source>
</evidence>
<protein>
    <submittedName>
        <fullName evidence="2">Unannotated protein</fullName>
    </submittedName>
</protein>
<dbReference type="Pfam" id="PF00106">
    <property type="entry name" value="adh_short"/>
    <property type="match status" value="1"/>
</dbReference>
<dbReference type="PRINTS" id="PR00081">
    <property type="entry name" value="GDHRDH"/>
</dbReference>
<comment type="similarity">
    <text evidence="1">Belongs to the short-chain dehydrogenases/reductases (SDR) family.</text>
</comment>
<name>A0A6J6G7X9_9ZZZZ</name>
<dbReference type="SUPFAM" id="SSF51735">
    <property type="entry name" value="NAD(P)-binding Rossmann-fold domains"/>
    <property type="match status" value="1"/>
</dbReference>
<dbReference type="Gene3D" id="3.40.50.720">
    <property type="entry name" value="NAD(P)-binding Rossmann-like Domain"/>
    <property type="match status" value="1"/>
</dbReference>
<reference evidence="2" key="1">
    <citation type="submission" date="2020-05" db="EMBL/GenBank/DDBJ databases">
        <authorList>
            <person name="Chiriac C."/>
            <person name="Salcher M."/>
            <person name="Ghai R."/>
            <person name="Kavagutti S V."/>
        </authorList>
    </citation>
    <scope>NUCLEOTIDE SEQUENCE</scope>
</reference>
<dbReference type="InterPro" id="IPR002347">
    <property type="entry name" value="SDR_fam"/>
</dbReference>
<gene>
    <name evidence="2" type="ORF">UFOPK1835_00018</name>
</gene>
<dbReference type="CDD" id="cd05233">
    <property type="entry name" value="SDR_c"/>
    <property type="match status" value="1"/>
</dbReference>
<accession>A0A6J6G7X9</accession>
<proteinExistence type="inferred from homology"/>
<organism evidence="2">
    <name type="scientific">freshwater metagenome</name>
    <dbReference type="NCBI Taxonomy" id="449393"/>
    <lineage>
        <taxon>unclassified sequences</taxon>
        <taxon>metagenomes</taxon>
        <taxon>ecological metagenomes</taxon>
    </lineage>
</organism>
<dbReference type="GO" id="GO:0016616">
    <property type="term" value="F:oxidoreductase activity, acting on the CH-OH group of donors, NAD or NADP as acceptor"/>
    <property type="evidence" value="ECO:0007669"/>
    <property type="project" value="TreeGrafter"/>
</dbReference>
<dbReference type="AlphaFoldDB" id="A0A6J6G7X9"/>
<dbReference type="PRINTS" id="PR00080">
    <property type="entry name" value="SDRFAMILY"/>
</dbReference>